<dbReference type="InterPro" id="IPR001932">
    <property type="entry name" value="PPM-type_phosphatase-like_dom"/>
</dbReference>
<dbReference type="SMART" id="SM00332">
    <property type="entry name" value="PP2Cc"/>
    <property type="match status" value="1"/>
</dbReference>
<organism evidence="3 4">
    <name type="scientific">Periconia digitata</name>
    <dbReference type="NCBI Taxonomy" id="1303443"/>
    <lineage>
        <taxon>Eukaryota</taxon>
        <taxon>Fungi</taxon>
        <taxon>Dikarya</taxon>
        <taxon>Ascomycota</taxon>
        <taxon>Pezizomycotina</taxon>
        <taxon>Dothideomycetes</taxon>
        <taxon>Pleosporomycetidae</taxon>
        <taxon>Pleosporales</taxon>
        <taxon>Massarineae</taxon>
        <taxon>Periconiaceae</taxon>
        <taxon>Periconia</taxon>
    </lineage>
</organism>
<dbReference type="CDD" id="cd00143">
    <property type="entry name" value="PP2Cc"/>
    <property type="match status" value="1"/>
</dbReference>
<dbReference type="EMBL" id="CAOQHR010000009">
    <property type="protein sequence ID" value="CAI6339775.1"/>
    <property type="molecule type" value="Genomic_DNA"/>
</dbReference>
<evidence type="ECO:0000313" key="3">
    <source>
        <dbReference type="EMBL" id="CAI6339775.1"/>
    </source>
</evidence>
<feature type="region of interest" description="Disordered" evidence="1">
    <location>
        <begin position="511"/>
        <end position="533"/>
    </location>
</feature>
<keyword evidence="4" id="KW-1185">Reference proteome</keyword>
<evidence type="ECO:0000256" key="1">
    <source>
        <dbReference type="SAM" id="MobiDB-lite"/>
    </source>
</evidence>
<dbReference type="GO" id="GO:0004741">
    <property type="term" value="F:[pyruvate dehydrogenase (acetyl-transferring)]-phosphatase activity"/>
    <property type="evidence" value="ECO:0007669"/>
    <property type="project" value="TreeGrafter"/>
</dbReference>
<dbReference type="PANTHER" id="PTHR13832:SF792">
    <property type="entry name" value="GM14286P"/>
    <property type="match status" value="1"/>
</dbReference>
<comment type="caution">
    <text evidence="3">The sequence shown here is derived from an EMBL/GenBank/DDBJ whole genome shotgun (WGS) entry which is preliminary data.</text>
</comment>
<dbReference type="SUPFAM" id="SSF81606">
    <property type="entry name" value="PP2C-like"/>
    <property type="match status" value="1"/>
</dbReference>
<dbReference type="AlphaFoldDB" id="A0A9W4UPK7"/>
<sequence length="628" mass="70267">MVCAFWPILDQKASSFYTLDISTTTPKMMSSRWQAAVRQLQGQPSAISRALMGTRHPNLRPRTATSRLHHSVSGRVQLESRASALTQCRYFSSRSRLSAGKNDNKTWTSSPVVPTQVLESRFPKKTVLFFAILGTAAYFLLEVVEPDWTDNAMAGFDDQPHSVPLQFYRDRESLDNRLEQFYIGAFELLKDPERLMQINDLFNDIANGWMMNEENAQEWYIPVTHGCRFKSNEPCDFYCIGTAPGPGSKPWNYWSVFDGHAGKATAFYLQNTMHPELSRHLSDLPPNAASWSIHDSMKAVFIGLDKEIMDRARHAVNWYPAANSAAMNALAPAFHGSCALVAAFDPEQSKLHVACTGDSRAVLGRWDDVEGKYIAQPLSVDQTGFNPSEVARITSEHPDEPSILDPKTGRLLGLAVTRAFGDHRWKWDNNATKTAQHKFWGPAPRPNSTTPPYLTAEPEITETDIVRVHPNSPSGKSDFMIIATDGLWDHMSSSTAVSCVSSWLTARARSPDHRVSTDPNRPYADFSNPTRPDPGVTFSVEDGQEVTWQAEPRYFAIEDDNAAVCLTRNAMGGLRRGLVAGLVTMGLPARRNAVDDTTVMVVFFDQLDTQGGKEKEGGEQIKRRWWFW</sequence>
<dbReference type="Proteomes" id="UP001152607">
    <property type="component" value="Unassembled WGS sequence"/>
</dbReference>
<dbReference type="PANTHER" id="PTHR13832">
    <property type="entry name" value="PROTEIN PHOSPHATASE 2C"/>
    <property type="match status" value="1"/>
</dbReference>
<evidence type="ECO:0000313" key="4">
    <source>
        <dbReference type="Proteomes" id="UP001152607"/>
    </source>
</evidence>
<dbReference type="PROSITE" id="PS51746">
    <property type="entry name" value="PPM_2"/>
    <property type="match status" value="1"/>
</dbReference>
<accession>A0A9W4UPK7</accession>
<evidence type="ECO:0000259" key="2">
    <source>
        <dbReference type="PROSITE" id="PS51746"/>
    </source>
</evidence>
<feature type="domain" description="PPM-type phosphatase" evidence="2">
    <location>
        <begin position="237"/>
        <end position="604"/>
    </location>
</feature>
<dbReference type="Pfam" id="PF00481">
    <property type="entry name" value="PP2C"/>
    <property type="match status" value="1"/>
</dbReference>
<dbReference type="OrthoDB" id="420076at2759"/>
<proteinExistence type="predicted"/>
<name>A0A9W4UPK7_9PLEO</name>
<dbReference type="GO" id="GO:0005739">
    <property type="term" value="C:mitochondrion"/>
    <property type="evidence" value="ECO:0007669"/>
    <property type="project" value="TreeGrafter"/>
</dbReference>
<gene>
    <name evidence="3" type="ORF">PDIGIT_LOCUS12939</name>
</gene>
<reference evidence="3" key="1">
    <citation type="submission" date="2023-01" db="EMBL/GenBank/DDBJ databases">
        <authorList>
            <person name="Van Ghelder C."/>
            <person name="Rancurel C."/>
        </authorList>
    </citation>
    <scope>NUCLEOTIDE SEQUENCE</scope>
    <source>
        <strain evidence="3">CNCM I-4278</strain>
    </source>
</reference>
<dbReference type="Gene3D" id="3.60.40.10">
    <property type="entry name" value="PPM-type phosphatase domain"/>
    <property type="match status" value="1"/>
</dbReference>
<dbReference type="InterPro" id="IPR036457">
    <property type="entry name" value="PPM-type-like_dom_sf"/>
</dbReference>
<protein>
    <recommendedName>
        <fullName evidence="2">PPM-type phosphatase domain-containing protein</fullName>
    </recommendedName>
</protein>
<dbReference type="InterPro" id="IPR015655">
    <property type="entry name" value="PP2C"/>
</dbReference>